<dbReference type="EMBL" id="FOVR01000003">
    <property type="protein sequence ID" value="SFO14056.1"/>
    <property type="molecule type" value="Genomic_DNA"/>
</dbReference>
<keyword evidence="1" id="KW-0812">Transmembrane</keyword>
<organism evidence="2 3">
    <name type="scientific">Cohaesibacter marisflavi</name>
    <dbReference type="NCBI Taxonomy" id="655353"/>
    <lineage>
        <taxon>Bacteria</taxon>
        <taxon>Pseudomonadati</taxon>
        <taxon>Pseudomonadota</taxon>
        <taxon>Alphaproteobacteria</taxon>
        <taxon>Hyphomicrobiales</taxon>
        <taxon>Cohaesibacteraceae</taxon>
    </lineage>
</organism>
<sequence>MRKLAEHSLPTKNRQGPDQPGLKHYALVGAFFVLLTLGVIVFASLPRALGNKIVVFVPPWSSPTAAVEVIARAGGAFVGMGNKPWIAIGVSEEPGFTARLYHSGAWFVGSGEAFSACLPASLVRQRTLQASYANGSVE</sequence>
<gene>
    <name evidence="2" type="ORF">SAMN04488056_103311</name>
</gene>
<evidence type="ECO:0000313" key="2">
    <source>
        <dbReference type="EMBL" id="SFO14056.1"/>
    </source>
</evidence>
<name>A0A1I5ERN9_9HYPH</name>
<accession>A0A1I5ERN9</accession>
<dbReference type="AlphaFoldDB" id="A0A1I5ERN9"/>
<protein>
    <submittedName>
        <fullName evidence="2">Uncharacterized protein</fullName>
    </submittedName>
</protein>
<dbReference type="STRING" id="655353.SAMN04488056_103311"/>
<reference evidence="2 3" key="1">
    <citation type="submission" date="2016-10" db="EMBL/GenBank/DDBJ databases">
        <authorList>
            <person name="de Groot N.N."/>
        </authorList>
    </citation>
    <scope>NUCLEOTIDE SEQUENCE [LARGE SCALE GENOMIC DNA]</scope>
    <source>
        <strain evidence="2 3">CGMCC 1.9157</strain>
    </source>
</reference>
<feature type="transmembrane region" description="Helical" evidence="1">
    <location>
        <begin position="25"/>
        <end position="45"/>
    </location>
</feature>
<dbReference type="RefSeq" id="WP_090070992.1">
    <property type="nucleotide sequence ID" value="NZ_FOVR01000003.1"/>
</dbReference>
<keyword evidence="1" id="KW-1133">Transmembrane helix</keyword>
<evidence type="ECO:0000313" key="3">
    <source>
        <dbReference type="Proteomes" id="UP000199236"/>
    </source>
</evidence>
<dbReference type="Proteomes" id="UP000199236">
    <property type="component" value="Unassembled WGS sequence"/>
</dbReference>
<dbReference type="OrthoDB" id="8117243at2"/>
<proteinExistence type="predicted"/>
<keyword evidence="1" id="KW-0472">Membrane</keyword>
<evidence type="ECO:0000256" key="1">
    <source>
        <dbReference type="SAM" id="Phobius"/>
    </source>
</evidence>
<keyword evidence="3" id="KW-1185">Reference proteome</keyword>